<comment type="caution">
    <text evidence="2">The sequence shown here is derived from an EMBL/GenBank/DDBJ whole genome shotgun (WGS) entry which is preliminary data.</text>
</comment>
<evidence type="ECO:0000313" key="2">
    <source>
        <dbReference type="EMBL" id="CAG8433015.1"/>
    </source>
</evidence>
<dbReference type="AlphaFoldDB" id="A0A9N8UYA8"/>
<evidence type="ECO:0000313" key="3">
    <source>
        <dbReference type="Proteomes" id="UP000789706"/>
    </source>
</evidence>
<reference evidence="2" key="1">
    <citation type="submission" date="2021-06" db="EMBL/GenBank/DDBJ databases">
        <authorList>
            <person name="Kallberg Y."/>
            <person name="Tangrot J."/>
            <person name="Rosling A."/>
        </authorList>
    </citation>
    <scope>NUCLEOTIDE SEQUENCE</scope>
    <source>
        <strain evidence="2">AZ414A</strain>
    </source>
</reference>
<dbReference type="OrthoDB" id="2421250at2759"/>
<dbReference type="EMBL" id="CAJVPK010000010">
    <property type="protein sequence ID" value="CAG8433015.1"/>
    <property type="molecule type" value="Genomic_DNA"/>
</dbReference>
<dbReference type="Proteomes" id="UP000789706">
    <property type="component" value="Unassembled WGS sequence"/>
</dbReference>
<name>A0A9N8UYA8_9GLOM</name>
<protein>
    <submittedName>
        <fullName evidence="2">8574_t:CDS:1</fullName>
    </submittedName>
</protein>
<accession>A0A9N8UYA8</accession>
<organism evidence="2 3">
    <name type="scientific">Diversispora eburnea</name>
    <dbReference type="NCBI Taxonomy" id="1213867"/>
    <lineage>
        <taxon>Eukaryota</taxon>
        <taxon>Fungi</taxon>
        <taxon>Fungi incertae sedis</taxon>
        <taxon>Mucoromycota</taxon>
        <taxon>Glomeromycotina</taxon>
        <taxon>Glomeromycetes</taxon>
        <taxon>Diversisporales</taxon>
        <taxon>Diversisporaceae</taxon>
        <taxon>Diversispora</taxon>
    </lineage>
</organism>
<sequence length="419" mass="48132">MSFQEFANLDENIEEIINELKKKFPKGPNFVKRGVQTIADGFTVPFDEWAKPKNEVMRPPRKKVVVDGKKKPVASKNLNESKQRTLDEANKILQSLFATRQNQMTFSVPPISEVLIKKRTKGKEVAKLATTLKSIDLNEGSSGSGGTSSTSSQPFIVKLKIPPRIHTIVEKSSTKERKSNSSTNYITVETQTDFSRAERAEIGTQTMNESTEKSSTNNDFELQAYHVLYEHRMRQATNYKHRSEKTSSEKKLDRISDYLEAFLLYSDSCHNQYEAYKNGHHYDTFLNPEKFFTVVYSWIKGEDKKLMGALKYLHSIIIKLYFMIEHERSIQKLKESYTTYLDKLKQNPTEGTEARTAYNSIKLCAEKITEAFLLCETAKELLGDRSLDISTNSLENVRIFAREHVDKWRTDKGINFVAL</sequence>
<keyword evidence="3" id="KW-1185">Reference proteome</keyword>
<proteinExistence type="predicted"/>
<feature type="region of interest" description="Disordered" evidence="1">
    <location>
        <begin position="136"/>
        <end position="155"/>
    </location>
</feature>
<gene>
    <name evidence="2" type="ORF">DEBURN_LOCUS302</name>
</gene>
<evidence type="ECO:0000256" key="1">
    <source>
        <dbReference type="SAM" id="MobiDB-lite"/>
    </source>
</evidence>